<organism evidence="1 2">
    <name type="scientific">Limosa lapponica baueri</name>
    <dbReference type="NCBI Taxonomy" id="1758121"/>
    <lineage>
        <taxon>Eukaryota</taxon>
        <taxon>Metazoa</taxon>
        <taxon>Chordata</taxon>
        <taxon>Craniata</taxon>
        <taxon>Vertebrata</taxon>
        <taxon>Euteleostomi</taxon>
        <taxon>Archelosauria</taxon>
        <taxon>Archosauria</taxon>
        <taxon>Dinosauria</taxon>
        <taxon>Saurischia</taxon>
        <taxon>Theropoda</taxon>
        <taxon>Coelurosauria</taxon>
        <taxon>Aves</taxon>
        <taxon>Neognathae</taxon>
        <taxon>Neoaves</taxon>
        <taxon>Charadriiformes</taxon>
        <taxon>Scolopacidae</taxon>
        <taxon>Limosa</taxon>
    </lineage>
</organism>
<evidence type="ECO:0000313" key="1">
    <source>
        <dbReference type="EMBL" id="PKU44875.1"/>
    </source>
</evidence>
<reference evidence="2" key="2">
    <citation type="submission" date="2017-12" db="EMBL/GenBank/DDBJ databases">
        <title>Genome sequence of the Bar-tailed Godwit (Limosa lapponica baueri).</title>
        <authorList>
            <person name="Lima N.C.B."/>
            <person name="Parody-Merino A.M."/>
            <person name="Battley P.F."/>
            <person name="Fidler A.E."/>
            <person name="Prosdocimi F."/>
        </authorList>
    </citation>
    <scope>NUCLEOTIDE SEQUENCE [LARGE SCALE GENOMIC DNA]</scope>
</reference>
<dbReference type="Proteomes" id="UP000233556">
    <property type="component" value="Unassembled WGS sequence"/>
</dbReference>
<accession>A0A2I0UFQ1</accession>
<reference evidence="2" key="1">
    <citation type="submission" date="2017-11" db="EMBL/GenBank/DDBJ databases">
        <authorList>
            <person name="Lima N.C."/>
            <person name="Parody-Merino A.M."/>
            <person name="Battley P.F."/>
            <person name="Fidler A.E."/>
            <person name="Prosdocimi F."/>
        </authorList>
    </citation>
    <scope>NUCLEOTIDE SEQUENCE [LARGE SCALE GENOMIC DNA]</scope>
</reference>
<name>A0A2I0UFQ1_LIMLA</name>
<sequence length="91" mass="9343">MSVYCLALTGSGPKGRMSFSSCDFGTLGNVCIAEHGETENEPTCSFALLHQKVKRLIGSSLGQRYAIPPPARTTAGLVSMAAGSAPALPAS</sequence>
<evidence type="ECO:0000313" key="2">
    <source>
        <dbReference type="Proteomes" id="UP000233556"/>
    </source>
</evidence>
<dbReference type="EMBL" id="KZ505797">
    <property type="protein sequence ID" value="PKU44875.1"/>
    <property type="molecule type" value="Genomic_DNA"/>
</dbReference>
<keyword evidence="2" id="KW-1185">Reference proteome</keyword>
<dbReference type="AlphaFoldDB" id="A0A2I0UFQ1"/>
<gene>
    <name evidence="1" type="ORF">llap_4809</name>
</gene>
<protein>
    <submittedName>
        <fullName evidence="1">Uncharacterized protein</fullName>
    </submittedName>
</protein>
<proteinExistence type="predicted"/>